<feature type="transmembrane region" description="Helical" evidence="1">
    <location>
        <begin position="101"/>
        <end position="122"/>
    </location>
</feature>
<dbReference type="PANTHER" id="PTHR42083">
    <property type="entry name" value="MARVEL DOMAIN-CONTAINING PROTEIN"/>
    <property type="match status" value="1"/>
</dbReference>
<evidence type="ECO:0000313" key="2">
    <source>
        <dbReference type="EMBL" id="KAF2398021.1"/>
    </source>
</evidence>
<protein>
    <recommendedName>
        <fullName evidence="4">MARVEL domain-containing protein</fullName>
    </recommendedName>
</protein>
<keyword evidence="1" id="KW-0812">Transmembrane</keyword>
<name>A0A6G1HQ42_9PEZI</name>
<dbReference type="OrthoDB" id="5363290at2759"/>
<reference evidence="2" key="1">
    <citation type="journal article" date="2020" name="Stud. Mycol.">
        <title>101 Dothideomycetes genomes: a test case for predicting lifestyles and emergence of pathogens.</title>
        <authorList>
            <person name="Haridas S."/>
            <person name="Albert R."/>
            <person name="Binder M."/>
            <person name="Bloem J."/>
            <person name="Labutti K."/>
            <person name="Salamov A."/>
            <person name="Andreopoulos B."/>
            <person name="Baker S."/>
            <person name="Barry K."/>
            <person name="Bills G."/>
            <person name="Bluhm B."/>
            <person name="Cannon C."/>
            <person name="Castanera R."/>
            <person name="Culley D."/>
            <person name="Daum C."/>
            <person name="Ezra D."/>
            <person name="Gonzalez J."/>
            <person name="Henrissat B."/>
            <person name="Kuo A."/>
            <person name="Liang C."/>
            <person name="Lipzen A."/>
            <person name="Lutzoni F."/>
            <person name="Magnuson J."/>
            <person name="Mondo S."/>
            <person name="Nolan M."/>
            <person name="Ohm R."/>
            <person name="Pangilinan J."/>
            <person name="Park H.-J."/>
            <person name="Ramirez L."/>
            <person name="Alfaro M."/>
            <person name="Sun H."/>
            <person name="Tritt A."/>
            <person name="Yoshinaga Y."/>
            <person name="Zwiers L.-H."/>
            <person name="Turgeon B."/>
            <person name="Goodwin S."/>
            <person name="Spatafora J."/>
            <person name="Crous P."/>
            <person name="Grigoriev I."/>
        </authorList>
    </citation>
    <scope>NUCLEOTIDE SEQUENCE</scope>
    <source>
        <strain evidence="2">CBS 262.69</strain>
    </source>
</reference>
<evidence type="ECO:0008006" key="4">
    <source>
        <dbReference type="Google" id="ProtNLM"/>
    </source>
</evidence>
<organism evidence="2 3">
    <name type="scientific">Trichodelitschia bisporula</name>
    <dbReference type="NCBI Taxonomy" id="703511"/>
    <lineage>
        <taxon>Eukaryota</taxon>
        <taxon>Fungi</taxon>
        <taxon>Dikarya</taxon>
        <taxon>Ascomycota</taxon>
        <taxon>Pezizomycotina</taxon>
        <taxon>Dothideomycetes</taxon>
        <taxon>Dothideomycetes incertae sedis</taxon>
        <taxon>Phaeotrichales</taxon>
        <taxon>Phaeotrichaceae</taxon>
        <taxon>Trichodelitschia</taxon>
    </lineage>
</organism>
<dbReference type="EMBL" id="ML996701">
    <property type="protein sequence ID" value="KAF2398021.1"/>
    <property type="molecule type" value="Genomic_DNA"/>
</dbReference>
<dbReference type="PANTHER" id="PTHR42083:SF1">
    <property type="entry name" value="MARVEL DOMAIN-CONTAINING PROTEIN"/>
    <property type="match status" value="1"/>
</dbReference>
<sequence length="188" mass="21240">MTATTPANTNTAMVNRFNHDVQMAASDSRFGLFGVIVRMFLRFFQIIMAVTVIGLYTVDIARARQLGASADPAWIFAVSLASASAALAIFCFWPVKAFIWFLVDLIFMLLWLIVFGLFAAIYRTAKDQKVTKPGWHKPMEGPSLIRMKHAVWVDMVNAVLWFITGVWGAIQFWRNRKLARAGINAYED</sequence>
<dbReference type="AlphaFoldDB" id="A0A6G1HQ42"/>
<proteinExistence type="predicted"/>
<keyword evidence="1" id="KW-0472">Membrane</keyword>
<feature type="transmembrane region" description="Helical" evidence="1">
    <location>
        <begin position="39"/>
        <end position="61"/>
    </location>
</feature>
<evidence type="ECO:0000256" key="1">
    <source>
        <dbReference type="SAM" id="Phobius"/>
    </source>
</evidence>
<evidence type="ECO:0000313" key="3">
    <source>
        <dbReference type="Proteomes" id="UP000799640"/>
    </source>
</evidence>
<keyword evidence="1" id="KW-1133">Transmembrane helix</keyword>
<gene>
    <name evidence="2" type="ORF">EJ06DRAFT_532387</name>
</gene>
<feature type="transmembrane region" description="Helical" evidence="1">
    <location>
        <begin position="151"/>
        <end position="170"/>
    </location>
</feature>
<keyword evidence="3" id="KW-1185">Reference proteome</keyword>
<feature type="transmembrane region" description="Helical" evidence="1">
    <location>
        <begin position="73"/>
        <end position="95"/>
    </location>
</feature>
<accession>A0A6G1HQ42</accession>
<dbReference type="Proteomes" id="UP000799640">
    <property type="component" value="Unassembled WGS sequence"/>
</dbReference>